<reference evidence="1" key="1">
    <citation type="submission" date="2023-03" db="EMBL/GenBank/DDBJ databases">
        <title>Massive genome expansion in bonnet fungi (Mycena s.s.) driven by repeated elements and novel gene families across ecological guilds.</title>
        <authorList>
            <consortium name="Lawrence Berkeley National Laboratory"/>
            <person name="Harder C.B."/>
            <person name="Miyauchi S."/>
            <person name="Viragh M."/>
            <person name="Kuo A."/>
            <person name="Thoen E."/>
            <person name="Andreopoulos B."/>
            <person name="Lu D."/>
            <person name="Skrede I."/>
            <person name="Drula E."/>
            <person name="Henrissat B."/>
            <person name="Morin E."/>
            <person name="Kohler A."/>
            <person name="Barry K."/>
            <person name="LaButti K."/>
            <person name="Morin E."/>
            <person name="Salamov A."/>
            <person name="Lipzen A."/>
            <person name="Mereny Z."/>
            <person name="Hegedus B."/>
            <person name="Baldrian P."/>
            <person name="Stursova M."/>
            <person name="Weitz H."/>
            <person name="Taylor A."/>
            <person name="Grigoriev I.V."/>
            <person name="Nagy L.G."/>
            <person name="Martin F."/>
            <person name="Kauserud H."/>
        </authorList>
    </citation>
    <scope>NUCLEOTIDE SEQUENCE</scope>
    <source>
        <strain evidence="1">CBHHK188m</strain>
    </source>
</reference>
<keyword evidence="2" id="KW-1185">Reference proteome</keyword>
<dbReference type="Proteomes" id="UP001215280">
    <property type="component" value="Unassembled WGS sequence"/>
</dbReference>
<gene>
    <name evidence="1" type="ORF">DFH07DRAFT_778364</name>
</gene>
<comment type="caution">
    <text evidence="1">The sequence shown here is derived from an EMBL/GenBank/DDBJ whole genome shotgun (WGS) entry which is preliminary data.</text>
</comment>
<proteinExistence type="predicted"/>
<name>A0AAD7ID60_9AGAR</name>
<accession>A0AAD7ID60</accession>
<organism evidence="1 2">
    <name type="scientific">Mycena maculata</name>
    <dbReference type="NCBI Taxonomy" id="230809"/>
    <lineage>
        <taxon>Eukaryota</taxon>
        <taxon>Fungi</taxon>
        <taxon>Dikarya</taxon>
        <taxon>Basidiomycota</taxon>
        <taxon>Agaricomycotina</taxon>
        <taxon>Agaricomycetes</taxon>
        <taxon>Agaricomycetidae</taxon>
        <taxon>Agaricales</taxon>
        <taxon>Marasmiineae</taxon>
        <taxon>Mycenaceae</taxon>
        <taxon>Mycena</taxon>
    </lineage>
</organism>
<sequence>MFLWTHRPNQPTSTRYGIHGPVPPLSPRRYPARNYNVVITPRAKWVDMGTLANRRCTPCVQPWYNLLRVLWTLPDVSATASPNFIRARVALQIFGWFAQHLVTQENLEAAAIGTENLT</sequence>
<evidence type="ECO:0000313" key="2">
    <source>
        <dbReference type="Proteomes" id="UP001215280"/>
    </source>
</evidence>
<protein>
    <submittedName>
        <fullName evidence="1">Uncharacterized protein</fullName>
    </submittedName>
</protein>
<dbReference type="EMBL" id="JARJLG010000127">
    <property type="protein sequence ID" value="KAJ7740429.1"/>
    <property type="molecule type" value="Genomic_DNA"/>
</dbReference>
<evidence type="ECO:0000313" key="1">
    <source>
        <dbReference type="EMBL" id="KAJ7740429.1"/>
    </source>
</evidence>
<dbReference type="AlphaFoldDB" id="A0AAD7ID60"/>